<dbReference type="EMBL" id="FNAG01000002">
    <property type="protein sequence ID" value="SDD38769.1"/>
    <property type="molecule type" value="Genomic_DNA"/>
</dbReference>
<accession>A0A1G6UBZ0</accession>
<feature type="compositionally biased region" description="Basic and acidic residues" evidence="1">
    <location>
        <begin position="272"/>
        <end position="281"/>
    </location>
</feature>
<feature type="region of interest" description="Disordered" evidence="1">
    <location>
        <begin position="272"/>
        <end position="300"/>
    </location>
</feature>
<gene>
    <name evidence="2" type="ORF">SAMN04488509_102263</name>
</gene>
<dbReference type="AlphaFoldDB" id="A0A1G6UBZ0"/>
<protein>
    <submittedName>
        <fullName evidence="2">Uncharacterized protein</fullName>
    </submittedName>
</protein>
<evidence type="ECO:0000313" key="2">
    <source>
        <dbReference type="EMBL" id="SDD38769.1"/>
    </source>
</evidence>
<dbReference type="RefSeq" id="WP_143006561.1">
    <property type="nucleotide sequence ID" value="NZ_FNAG01000002.1"/>
</dbReference>
<proteinExistence type="predicted"/>
<dbReference type="STRING" id="265719.SAMN04488509_102263"/>
<organism evidence="2 3">
    <name type="scientific">Aquimonas voraii</name>
    <dbReference type="NCBI Taxonomy" id="265719"/>
    <lineage>
        <taxon>Bacteria</taxon>
        <taxon>Pseudomonadati</taxon>
        <taxon>Pseudomonadota</taxon>
        <taxon>Gammaproteobacteria</taxon>
        <taxon>Lysobacterales</taxon>
        <taxon>Lysobacteraceae</taxon>
        <taxon>Aquimonas</taxon>
    </lineage>
</organism>
<keyword evidence="3" id="KW-1185">Reference proteome</keyword>
<evidence type="ECO:0000256" key="1">
    <source>
        <dbReference type="SAM" id="MobiDB-lite"/>
    </source>
</evidence>
<dbReference type="Proteomes" id="UP000199603">
    <property type="component" value="Unassembled WGS sequence"/>
</dbReference>
<evidence type="ECO:0000313" key="3">
    <source>
        <dbReference type="Proteomes" id="UP000199603"/>
    </source>
</evidence>
<feature type="region of interest" description="Disordered" evidence="1">
    <location>
        <begin position="32"/>
        <end position="59"/>
    </location>
</feature>
<name>A0A1G6UBZ0_9GAMM</name>
<reference evidence="2 3" key="1">
    <citation type="submission" date="2016-10" db="EMBL/GenBank/DDBJ databases">
        <authorList>
            <person name="de Groot N.N."/>
        </authorList>
    </citation>
    <scope>NUCLEOTIDE SEQUENCE [LARGE SCALE GENOMIC DNA]</scope>
    <source>
        <strain evidence="2 3">DSM 16957</strain>
    </source>
</reference>
<sequence>MKKLALVLILSVVLGIGAYALKTGQSEKEAVVSSSQHAAMEPTPRPGSAGSRAKEAVDSFKAGDPEAAAPSAALLSADAAPRELTKSLAEMSDRESLASALSVEEQAWLRARGYPAAWELENLDLLDWDAIRRAASQGDAIAQTLLAEQLLRSGDTERARAMFAVASSHGSLYAHMRASLLHALSVDPAHVMHPQDAYVVFRLATALAAQLGDQRAADFAYAHTRHLTARERQSLDATVLRSLPEYHESWQRSMHQLGRPDLANLQMRPNRERWRPERRGEPPTLTVLQTPSRFRRPGGG</sequence>